<dbReference type="OrthoDB" id="408631at2759"/>
<dbReference type="Gene3D" id="3.80.10.10">
    <property type="entry name" value="Ribonuclease Inhibitor"/>
    <property type="match status" value="1"/>
</dbReference>
<dbReference type="EMBL" id="KZ821228">
    <property type="protein sequence ID" value="PYH46128.1"/>
    <property type="molecule type" value="Genomic_DNA"/>
</dbReference>
<evidence type="ECO:0000313" key="4">
    <source>
        <dbReference type="Proteomes" id="UP000248349"/>
    </source>
</evidence>
<dbReference type="Pfam" id="PF12937">
    <property type="entry name" value="F-box-like"/>
    <property type="match status" value="1"/>
</dbReference>
<dbReference type="InterPro" id="IPR032675">
    <property type="entry name" value="LRR_dom_sf"/>
</dbReference>
<dbReference type="InterPro" id="IPR001810">
    <property type="entry name" value="F-box_dom"/>
</dbReference>
<dbReference type="Gene3D" id="1.20.1280.50">
    <property type="match status" value="1"/>
</dbReference>
<feature type="region of interest" description="Disordered" evidence="1">
    <location>
        <begin position="844"/>
        <end position="875"/>
    </location>
</feature>
<evidence type="ECO:0000256" key="1">
    <source>
        <dbReference type="SAM" id="MobiDB-lite"/>
    </source>
</evidence>
<accession>A0A319A1G4</accession>
<proteinExistence type="predicted"/>
<dbReference type="STRING" id="1450539.A0A319A1G4"/>
<dbReference type="SUPFAM" id="SSF81383">
    <property type="entry name" value="F-box domain"/>
    <property type="match status" value="1"/>
</dbReference>
<dbReference type="AlphaFoldDB" id="A0A319A1G4"/>
<feature type="region of interest" description="Disordered" evidence="1">
    <location>
        <begin position="417"/>
        <end position="438"/>
    </location>
</feature>
<feature type="compositionally biased region" description="Low complexity" evidence="1">
    <location>
        <begin position="852"/>
        <end position="875"/>
    </location>
</feature>
<dbReference type="RefSeq" id="XP_025432110.1">
    <property type="nucleotide sequence ID" value="XM_025571772.1"/>
</dbReference>
<protein>
    <submittedName>
        <fullName evidence="3">Leucine rich repeat domain protein</fullName>
    </submittedName>
</protein>
<dbReference type="SUPFAM" id="SSF52047">
    <property type="entry name" value="RNI-like"/>
    <property type="match status" value="1"/>
</dbReference>
<name>A0A319A1G4_9EURO</name>
<feature type="region of interest" description="Disordered" evidence="1">
    <location>
        <begin position="782"/>
        <end position="808"/>
    </location>
</feature>
<dbReference type="InterPro" id="IPR036047">
    <property type="entry name" value="F-box-like_dom_sf"/>
</dbReference>
<evidence type="ECO:0000259" key="2">
    <source>
        <dbReference type="Pfam" id="PF12937"/>
    </source>
</evidence>
<evidence type="ECO:0000313" key="3">
    <source>
        <dbReference type="EMBL" id="PYH46128.1"/>
    </source>
</evidence>
<dbReference type="GeneID" id="37073000"/>
<feature type="region of interest" description="Disordered" evidence="1">
    <location>
        <begin position="671"/>
        <end position="693"/>
    </location>
</feature>
<dbReference type="Proteomes" id="UP000248349">
    <property type="component" value="Unassembled WGS sequence"/>
</dbReference>
<gene>
    <name evidence="3" type="ORF">BP01DRAFT_294427</name>
</gene>
<feature type="compositionally biased region" description="Polar residues" evidence="1">
    <location>
        <begin position="782"/>
        <end position="802"/>
    </location>
</feature>
<reference evidence="3 4" key="1">
    <citation type="submission" date="2016-12" db="EMBL/GenBank/DDBJ databases">
        <title>The genomes of Aspergillus section Nigri reveals drivers in fungal speciation.</title>
        <authorList>
            <consortium name="DOE Joint Genome Institute"/>
            <person name="Vesth T.C."/>
            <person name="Nybo J."/>
            <person name="Theobald S."/>
            <person name="Brandl J."/>
            <person name="Frisvad J.C."/>
            <person name="Nielsen K.F."/>
            <person name="Lyhne E.K."/>
            <person name="Kogle M.E."/>
            <person name="Kuo A."/>
            <person name="Riley R."/>
            <person name="Clum A."/>
            <person name="Nolan M."/>
            <person name="Lipzen A."/>
            <person name="Salamov A."/>
            <person name="Henrissat B."/>
            <person name="Wiebenga A."/>
            <person name="De Vries R.P."/>
            <person name="Grigoriev I.V."/>
            <person name="Mortensen U.H."/>
            <person name="Andersen M.R."/>
            <person name="Baker S.E."/>
        </authorList>
    </citation>
    <scope>NUCLEOTIDE SEQUENCE [LARGE SCALE GENOMIC DNA]</scope>
    <source>
        <strain evidence="3 4">JOP 1030-1</strain>
    </source>
</reference>
<sequence length="932" mass="102789">MDTVPPSYQSATARDAWSIIAQYIPSSDLCAVALVCRRWHELFMPFLWGDPASHFGTENDAVYVALTRFRRTLKYARLEVRMLTHTLHLPPALSEIYGGPRPEWLREILDSLPCLQSLIVSKLPFFDHNAMMALKGTSRGLEAEATPARVYNIRLLLADNEYNTTSQGIAETLLVLPELTYLDLSYTTPARDRLVLSVLSQLEHLQVLKLRGIGLRDHDAEFLANAIGYRVRFLDLRNNMLTDMAVRSLLQACFRPASNLTNEIGPARSGTWGSLTHASHPMSHSSVQRFLSSPFLDEKYMAALTQPLTGCSWVEDLSQEGITHLYIAYNPISVEGAASLLASSCLHALDVGTVNTAESMNGRRQRPWAFPHEDPQELPGAEKLVPILGSITNKTLTYLRAHHALCTAEAMTKEATSPGALLPELPAESDYGEQHRSELDCTQEIHELPSGSTPIYELSGTPVSRSSSPPPHAAERNSGPIVYEDETLPEQRRGSVFAPEVVEGSFRDGVGHEEVAPLSRLPHDLSISSISTLADSVVNTLGSQTLCSSPVAKYDPRTQKVQELLSKRPKGLPRRNSRECHFYPHLHPSHISHLEQLVLTDVPSHVPADSPILASLLGFITACSNESLLATLQAGSDYSLPPGQARLQAEQERARSLFALRQLVLEITPTSPRQGQLRRTPWRPAGSLKSSTGDRDLENLWSAAADDFSFFGEEECGVPDGYSGKYFPMAVLNEKVSLRPEEEDVNKLSAHPDTSAVQFPNSVLTSQHLSLQAWSRAISVGSASATRESRSQGQSDITTTRQDPVPKVSQAEVPLIDLVAELAAFRRAKKMEYEEGVWRDRKRRDTVGTTNSSHLSHLSPSPSTAISSFRSPSPSPSFISSTGQLSSFQSISHFVEGHWKGEVKIIRNPAPKGRSGVVDMYGNYFEKGYLYP</sequence>
<feature type="domain" description="F-box" evidence="2">
    <location>
        <begin position="20"/>
        <end position="48"/>
    </location>
</feature>
<feature type="region of interest" description="Disordered" evidence="1">
    <location>
        <begin position="450"/>
        <end position="482"/>
    </location>
</feature>
<keyword evidence="4" id="KW-1185">Reference proteome</keyword>
<organism evidence="3 4">
    <name type="scientific">Aspergillus saccharolyticus JOP 1030-1</name>
    <dbReference type="NCBI Taxonomy" id="1450539"/>
    <lineage>
        <taxon>Eukaryota</taxon>
        <taxon>Fungi</taxon>
        <taxon>Dikarya</taxon>
        <taxon>Ascomycota</taxon>
        <taxon>Pezizomycotina</taxon>
        <taxon>Eurotiomycetes</taxon>
        <taxon>Eurotiomycetidae</taxon>
        <taxon>Eurotiales</taxon>
        <taxon>Aspergillaceae</taxon>
        <taxon>Aspergillus</taxon>
        <taxon>Aspergillus subgen. Circumdati</taxon>
    </lineage>
</organism>